<sequence>MKFWELTSVCRDQPDLLKNMLQSCGEDQLLEWIREIDEIITRQDRIILDKEIDDDICLAVLSKHTGKLYQSTRYLRAYPMENKMELTFVDIFKKYGGSIIEETLEKGIAILPK</sequence>
<dbReference type="Proteomes" id="UP000192491">
    <property type="component" value="Unassembled WGS sequence"/>
</dbReference>
<proteinExistence type="predicted"/>
<protein>
    <submittedName>
        <fullName evidence="1">Uncharacterized protein</fullName>
    </submittedName>
</protein>
<accession>A0A1Y1QBE8</accession>
<dbReference type="EMBL" id="MTEJ01000535">
    <property type="protein sequence ID" value="OQX01885.1"/>
    <property type="molecule type" value="Genomic_DNA"/>
</dbReference>
<evidence type="ECO:0000313" key="2">
    <source>
        <dbReference type="Proteomes" id="UP000192491"/>
    </source>
</evidence>
<comment type="caution">
    <text evidence="1">The sequence shown here is derived from an EMBL/GenBank/DDBJ whole genome shotgun (WGS) entry which is preliminary data.</text>
</comment>
<organism evidence="1 2">
    <name type="scientific">Thiothrix lacustris</name>
    <dbReference type="NCBI Taxonomy" id="525917"/>
    <lineage>
        <taxon>Bacteria</taxon>
        <taxon>Pseudomonadati</taxon>
        <taxon>Pseudomonadota</taxon>
        <taxon>Gammaproteobacteria</taxon>
        <taxon>Thiotrichales</taxon>
        <taxon>Thiotrichaceae</taxon>
        <taxon>Thiothrix</taxon>
    </lineage>
</organism>
<name>A0A1Y1QBE8_9GAMM</name>
<dbReference type="AlphaFoldDB" id="A0A1Y1QBE8"/>
<evidence type="ECO:0000313" key="1">
    <source>
        <dbReference type="EMBL" id="OQX01885.1"/>
    </source>
</evidence>
<reference evidence="1 2" key="1">
    <citation type="submission" date="2017-01" db="EMBL/GenBank/DDBJ databases">
        <title>Novel large sulfur bacteria in the metagenomes of groundwater-fed chemosynthetic microbial mats in the Lake Huron basin.</title>
        <authorList>
            <person name="Sharrar A.M."/>
            <person name="Flood B.E."/>
            <person name="Bailey J.V."/>
            <person name="Jones D.S."/>
            <person name="Biddanda B."/>
            <person name="Ruberg S.A."/>
            <person name="Marcus D.N."/>
            <person name="Dick G.J."/>
        </authorList>
    </citation>
    <scope>NUCLEOTIDE SEQUENCE [LARGE SCALE GENOMIC DNA]</scope>
    <source>
        <strain evidence="1">A8</strain>
    </source>
</reference>
<gene>
    <name evidence="1" type="ORF">BWK73_44580</name>
</gene>